<dbReference type="InterPro" id="IPR036390">
    <property type="entry name" value="WH_DNA-bd_sf"/>
</dbReference>
<evidence type="ECO:0000259" key="6">
    <source>
        <dbReference type="PROSITE" id="PS51000"/>
    </source>
</evidence>
<protein>
    <recommendedName>
        <fullName evidence="1">Lactose phosphotransferase system repressor</fullName>
    </recommendedName>
</protein>
<dbReference type="Pfam" id="PF00455">
    <property type="entry name" value="DeoRC"/>
    <property type="match status" value="1"/>
</dbReference>
<evidence type="ECO:0000256" key="3">
    <source>
        <dbReference type="ARBA" id="ARBA00023015"/>
    </source>
</evidence>
<dbReference type="PROSITE" id="PS51000">
    <property type="entry name" value="HTH_DEOR_2"/>
    <property type="match status" value="1"/>
</dbReference>
<keyword evidence="2" id="KW-0678">Repressor</keyword>
<keyword evidence="3" id="KW-0805">Transcription regulation</keyword>
<evidence type="ECO:0000256" key="2">
    <source>
        <dbReference type="ARBA" id="ARBA00022491"/>
    </source>
</evidence>
<comment type="function">
    <text evidence="5">Repressor of the lactose catabolism operon. Galactose-6-phosphate is the inducer.</text>
</comment>
<dbReference type="PANTHER" id="PTHR30363:SF4">
    <property type="entry name" value="GLYCEROL-3-PHOSPHATE REGULON REPRESSOR"/>
    <property type="match status" value="1"/>
</dbReference>
<dbReference type="InterPro" id="IPR050313">
    <property type="entry name" value="Carb_Metab_HTH_regulators"/>
</dbReference>
<evidence type="ECO:0000256" key="5">
    <source>
        <dbReference type="ARBA" id="ARBA00024937"/>
    </source>
</evidence>
<reference evidence="8" key="1">
    <citation type="submission" date="2019-05" db="EMBL/GenBank/DDBJ databases">
        <title>Complete genome sequencing of Absiella argi strain JCM 30884.</title>
        <authorList>
            <person name="Sakamoto M."/>
            <person name="Murakami T."/>
            <person name="Mori H."/>
        </authorList>
    </citation>
    <scope>NUCLEOTIDE SEQUENCE [LARGE SCALE GENOMIC DNA]</scope>
    <source>
        <strain evidence="8">JCM 30884</strain>
    </source>
</reference>
<dbReference type="EMBL" id="AP019695">
    <property type="protein sequence ID" value="BBK22456.1"/>
    <property type="molecule type" value="Genomic_DNA"/>
</dbReference>
<accession>A0A6N4TGY1</accession>
<evidence type="ECO:0000313" key="8">
    <source>
        <dbReference type="Proteomes" id="UP000464754"/>
    </source>
</evidence>
<dbReference type="PRINTS" id="PR00037">
    <property type="entry name" value="HTHLACR"/>
</dbReference>
<dbReference type="AlphaFoldDB" id="A0A6N4TGY1"/>
<feature type="domain" description="HTH deoR-type" evidence="6">
    <location>
        <begin position="3"/>
        <end position="58"/>
    </location>
</feature>
<sequence>MFVKERWEKIIASLHQNGSVRVKELAEQFQVSEDCIRKDLAALEKDGQLKRSYGGAVLEKRNVHKEDVSQRINVNTPQKQKIAREALKLLQDGDMVFLDISTSNIEVAKEIIRQHKKVHVVTNMVEVMRVFQTSCEAVLTFLGGSFNRGKDGFIGSLTVEQIQNFRFDIAFLGVVGIDPYQNSVNTYVLEDGYTKKAVLSCTRKAYMLCEGSKFEQEGNYRYAGLDSFTGIILDEKPKKDLEKALKNYELNIYYEE</sequence>
<dbReference type="Pfam" id="PF08220">
    <property type="entry name" value="HTH_DeoR"/>
    <property type="match status" value="1"/>
</dbReference>
<dbReference type="InterPro" id="IPR037171">
    <property type="entry name" value="NagB/RpiA_transferase-like"/>
</dbReference>
<dbReference type="PANTHER" id="PTHR30363">
    <property type="entry name" value="HTH-TYPE TRANSCRIPTIONAL REGULATOR SRLR-RELATED"/>
    <property type="match status" value="1"/>
</dbReference>
<dbReference type="RefSeq" id="WP_118277141.1">
    <property type="nucleotide sequence ID" value="NZ_AP019695.1"/>
</dbReference>
<evidence type="ECO:0000313" key="7">
    <source>
        <dbReference type="EMBL" id="BBK22456.1"/>
    </source>
</evidence>
<evidence type="ECO:0000256" key="1">
    <source>
        <dbReference type="ARBA" id="ARBA00021390"/>
    </source>
</evidence>
<dbReference type="InterPro" id="IPR001034">
    <property type="entry name" value="DeoR_HTH"/>
</dbReference>
<dbReference type="SUPFAM" id="SSF46785">
    <property type="entry name" value="Winged helix' DNA-binding domain"/>
    <property type="match status" value="1"/>
</dbReference>
<dbReference type="KEGG" id="aarg:Aargi30884_13590"/>
<dbReference type="SUPFAM" id="SSF100950">
    <property type="entry name" value="NagB/RpiA/CoA transferase-like"/>
    <property type="match status" value="1"/>
</dbReference>
<dbReference type="SMART" id="SM00420">
    <property type="entry name" value="HTH_DEOR"/>
    <property type="match status" value="1"/>
</dbReference>
<dbReference type="Gene3D" id="1.10.10.10">
    <property type="entry name" value="Winged helix-like DNA-binding domain superfamily/Winged helix DNA-binding domain"/>
    <property type="match status" value="1"/>
</dbReference>
<keyword evidence="4" id="KW-0804">Transcription</keyword>
<keyword evidence="8" id="KW-1185">Reference proteome</keyword>
<proteinExistence type="predicted"/>
<dbReference type="InterPro" id="IPR014036">
    <property type="entry name" value="DeoR-like_C"/>
</dbReference>
<dbReference type="Proteomes" id="UP000464754">
    <property type="component" value="Chromosome"/>
</dbReference>
<evidence type="ECO:0000256" key="4">
    <source>
        <dbReference type="ARBA" id="ARBA00023163"/>
    </source>
</evidence>
<dbReference type="GO" id="GO:0003700">
    <property type="term" value="F:DNA-binding transcription factor activity"/>
    <property type="evidence" value="ECO:0007669"/>
    <property type="project" value="InterPro"/>
</dbReference>
<dbReference type="InterPro" id="IPR036388">
    <property type="entry name" value="WH-like_DNA-bd_sf"/>
</dbReference>
<name>A0A6N4TGY1_9FIRM</name>
<organism evidence="7 8">
    <name type="scientific">Amedibacterium intestinale</name>
    <dbReference type="NCBI Taxonomy" id="2583452"/>
    <lineage>
        <taxon>Bacteria</taxon>
        <taxon>Bacillati</taxon>
        <taxon>Bacillota</taxon>
        <taxon>Erysipelotrichia</taxon>
        <taxon>Erysipelotrichales</taxon>
        <taxon>Erysipelotrichaceae</taxon>
        <taxon>Amedibacterium</taxon>
    </lineage>
</organism>
<dbReference type="SMART" id="SM01134">
    <property type="entry name" value="DeoRC"/>
    <property type="match status" value="1"/>
</dbReference>
<gene>
    <name evidence="7" type="ORF">Aargi30884_13590</name>
</gene>